<evidence type="ECO:0000256" key="11">
    <source>
        <dbReference type="PROSITE-ProRule" id="PRU00460"/>
    </source>
</evidence>
<feature type="disulfide bond" evidence="11">
    <location>
        <begin position="1464"/>
        <end position="1473"/>
    </location>
</feature>
<feature type="domain" description="Laminin IV type A" evidence="17">
    <location>
        <begin position="500"/>
        <end position="689"/>
    </location>
</feature>
<feature type="domain" description="Laminin IV type A" evidence="17">
    <location>
        <begin position="1204"/>
        <end position="1399"/>
    </location>
</feature>
<feature type="disulfide bond" evidence="10">
    <location>
        <begin position="3077"/>
        <end position="3104"/>
    </location>
</feature>
<feature type="domain" description="Laminin G" evidence="15">
    <location>
        <begin position="2750"/>
        <end position="2927"/>
    </location>
</feature>
<dbReference type="InterPro" id="IPR001791">
    <property type="entry name" value="Laminin_G"/>
</dbReference>
<evidence type="ECO:0000256" key="14">
    <source>
        <dbReference type="SAM" id="SignalP"/>
    </source>
</evidence>
<feature type="domain" description="Laminin EGF-like" evidence="16">
    <location>
        <begin position="428"/>
        <end position="477"/>
    </location>
</feature>
<feature type="domain" description="Laminin EGF-like" evidence="16">
    <location>
        <begin position="1445"/>
        <end position="1490"/>
    </location>
</feature>
<dbReference type="SUPFAM" id="SSF49899">
    <property type="entry name" value="Concanavalin A-like lectins/glucanases"/>
    <property type="match status" value="5"/>
</dbReference>
<evidence type="ECO:0000256" key="7">
    <source>
        <dbReference type="ARBA" id="ARBA00023157"/>
    </source>
</evidence>
<dbReference type="Gene3D" id="2.60.120.260">
    <property type="entry name" value="Galactose-binding domain-like"/>
    <property type="match status" value="1"/>
</dbReference>
<dbReference type="PANTHER" id="PTHR10574">
    <property type="entry name" value="NETRIN/LAMININ-RELATED"/>
    <property type="match status" value="1"/>
</dbReference>
<dbReference type="PROSITE" id="PS50025">
    <property type="entry name" value="LAM_G_DOMAIN"/>
    <property type="match status" value="5"/>
</dbReference>
<keyword evidence="3" id="KW-0272">Extracellular matrix</keyword>
<proteinExistence type="predicted"/>
<dbReference type="PROSITE" id="PS01248">
    <property type="entry name" value="EGF_LAM_1"/>
    <property type="match status" value="7"/>
</dbReference>
<dbReference type="Pfam" id="PF24973">
    <property type="entry name" value="EGF_LMN_ATRN"/>
    <property type="match status" value="1"/>
</dbReference>
<dbReference type="Pfam" id="PF00052">
    <property type="entry name" value="Laminin_B"/>
    <property type="match status" value="2"/>
</dbReference>
<dbReference type="PROSITE" id="PS50027">
    <property type="entry name" value="EGF_LAM_2"/>
    <property type="match status" value="9"/>
</dbReference>
<dbReference type="PROSITE" id="PS51115">
    <property type="entry name" value="LAMININ_IVA"/>
    <property type="match status" value="2"/>
</dbReference>
<feature type="chain" id="PRO_5046963373" evidence="14">
    <location>
        <begin position="18"/>
        <end position="3108"/>
    </location>
</feature>
<evidence type="ECO:0000256" key="9">
    <source>
        <dbReference type="ARBA" id="ARBA00023292"/>
    </source>
</evidence>
<keyword evidence="6" id="KW-0084">Basement membrane</keyword>
<keyword evidence="2" id="KW-0964">Secreted</keyword>
<feature type="signal peptide" evidence="14">
    <location>
        <begin position="1"/>
        <end position="17"/>
    </location>
</feature>
<keyword evidence="5" id="KW-0677">Repeat</keyword>
<dbReference type="SUPFAM" id="SSF57196">
    <property type="entry name" value="EGF/Laminin"/>
    <property type="match status" value="5"/>
</dbReference>
<feature type="domain" description="Laminin EGF-like" evidence="16">
    <location>
        <begin position="1085"/>
        <end position="1128"/>
    </location>
</feature>
<comment type="caution">
    <text evidence="11">Lacks conserved residue(s) required for the propagation of feature annotation.</text>
</comment>
<feature type="disulfide bond" evidence="11">
    <location>
        <begin position="722"/>
        <end position="731"/>
    </location>
</feature>
<keyword evidence="9 11" id="KW-0424">Laminin EGF-like domain</keyword>
<feature type="disulfide bond" evidence="11">
    <location>
        <begin position="780"/>
        <end position="789"/>
    </location>
</feature>
<dbReference type="SMART" id="SM00282">
    <property type="entry name" value="LamG"/>
    <property type="match status" value="5"/>
</dbReference>
<feature type="disulfide bond" evidence="11">
    <location>
        <begin position="950"/>
        <end position="967"/>
    </location>
</feature>
<evidence type="ECO:0000259" key="18">
    <source>
        <dbReference type="PROSITE" id="PS51117"/>
    </source>
</evidence>
<dbReference type="Pfam" id="PF00055">
    <property type="entry name" value="Laminin_N"/>
    <property type="match status" value="1"/>
</dbReference>
<dbReference type="CDD" id="cd00055">
    <property type="entry name" value="EGF_Lam"/>
    <property type="match status" value="14"/>
</dbReference>
<feature type="disulfide bond" evidence="11">
    <location>
        <begin position="448"/>
        <end position="457"/>
    </location>
</feature>
<dbReference type="InterPro" id="IPR050440">
    <property type="entry name" value="Laminin/Netrin_ECM"/>
</dbReference>
<feature type="domain" description="Laminin G" evidence="15">
    <location>
        <begin position="2532"/>
        <end position="2738"/>
    </location>
</feature>
<protein>
    <submittedName>
        <fullName evidence="20">Laminin subunit alpha-1</fullName>
    </submittedName>
</protein>
<dbReference type="SMART" id="SM00181">
    <property type="entry name" value="EGF"/>
    <property type="match status" value="13"/>
</dbReference>
<dbReference type="GeneID" id="112049345"/>
<evidence type="ECO:0000256" key="4">
    <source>
        <dbReference type="ARBA" id="ARBA00022729"/>
    </source>
</evidence>
<feature type="domain" description="Laminin EGF-like" evidence="16">
    <location>
        <begin position="810"/>
        <end position="854"/>
    </location>
</feature>
<evidence type="ECO:0000256" key="10">
    <source>
        <dbReference type="PROSITE-ProRule" id="PRU00122"/>
    </source>
</evidence>
<feature type="domain" description="Laminin N-terminal" evidence="18">
    <location>
        <begin position="52"/>
        <end position="297"/>
    </location>
</feature>
<evidence type="ECO:0000256" key="13">
    <source>
        <dbReference type="SAM" id="MobiDB-lite"/>
    </source>
</evidence>
<evidence type="ECO:0000259" key="15">
    <source>
        <dbReference type="PROSITE" id="PS50025"/>
    </source>
</evidence>
<dbReference type="RefSeq" id="XP_052747252.1">
    <property type="nucleotide sequence ID" value="XM_052891292.1"/>
</dbReference>
<dbReference type="PRINTS" id="PR00011">
    <property type="entry name" value="EGFLAMININ"/>
</dbReference>
<dbReference type="PANTHER" id="PTHR10574:SF428">
    <property type="entry name" value="LAMININ SUBUNIT ALPHA-1-LIKE PROTEIN"/>
    <property type="match status" value="1"/>
</dbReference>
<feature type="disulfide bond" evidence="11">
    <location>
        <begin position="1105"/>
        <end position="1114"/>
    </location>
</feature>
<evidence type="ECO:0000256" key="5">
    <source>
        <dbReference type="ARBA" id="ARBA00022737"/>
    </source>
</evidence>
<keyword evidence="4 14" id="KW-0732">Signal</keyword>
<feature type="disulfide bond" evidence="11">
    <location>
        <begin position="1014"/>
        <end position="1023"/>
    </location>
</feature>
<dbReference type="Pfam" id="PF00053">
    <property type="entry name" value="EGF_laminin"/>
    <property type="match status" value="11"/>
</dbReference>
<dbReference type="InterPro" id="IPR008979">
    <property type="entry name" value="Galactose-bd-like_sf"/>
</dbReference>
<evidence type="ECO:0000313" key="19">
    <source>
        <dbReference type="Proteomes" id="UP001652582"/>
    </source>
</evidence>
<feature type="disulfide bond" evidence="11">
    <location>
        <begin position="969"/>
        <end position="978"/>
    </location>
</feature>
<keyword evidence="7 11" id="KW-1015">Disulfide bond</keyword>
<dbReference type="InterPro" id="IPR008211">
    <property type="entry name" value="Laminin_N"/>
</dbReference>
<dbReference type="Proteomes" id="UP001652582">
    <property type="component" value="Chromosome 3"/>
</dbReference>
<dbReference type="SMART" id="SM00136">
    <property type="entry name" value="LamNT"/>
    <property type="match status" value="1"/>
</dbReference>
<feature type="coiled-coil region" evidence="12">
    <location>
        <begin position="1764"/>
        <end position="1798"/>
    </location>
</feature>
<dbReference type="InterPro" id="IPR056863">
    <property type="entry name" value="LMN_ATRN_NET-like_EGF"/>
</dbReference>
<feature type="domain" description="Laminin G" evidence="15">
    <location>
        <begin position="2346"/>
        <end position="2525"/>
    </location>
</feature>
<feature type="disulfide bond" evidence="11">
    <location>
        <begin position="1154"/>
        <end position="1163"/>
    </location>
</feature>
<dbReference type="Pfam" id="PF02210">
    <property type="entry name" value="Laminin_G_2"/>
    <property type="match status" value="4"/>
</dbReference>
<comment type="subcellular location">
    <subcellularLocation>
        <location evidence="1">Secreted</location>
        <location evidence="1">Extracellular space</location>
        <location evidence="1">Extracellular matrix</location>
        <location evidence="1">Basement membrane</location>
    </subcellularLocation>
</comment>
<evidence type="ECO:0000256" key="12">
    <source>
        <dbReference type="SAM" id="Coils"/>
    </source>
</evidence>
<feature type="domain" description="Laminin G" evidence="15">
    <location>
        <begin position="2932"/>
        <end position="3104"/>
    </location>
</feature>
<sequence length="3108" mass="331804">MWCRALVLALLVAAVAGKGKKHRHQKPGRAVLDRLSSTTLSEVAAASGGAGGASGLLPAPLDVAAFCTVSANATCGLLGSEEFCREMPGKRGVVCDVCEGPESSSSRQHPAARAADGDPATWWQSPVLTEGGDQHVVLVATLPGKMELLHVTIKSGPSPRPLAWSLEVSSTENGDDWRMVRAFGDRDHCRKLWDLRPERRRRKVRAVKRTSRAEKPSCSTQFTSPRPLENGEMHVSIADGVPARRVRVSFRAAHPSTRHQYYTVRDLTLAARCICHGHADHCSVDHKGAKCSCIHGTCGAHCQRCCGAGAWRAHRACVERADECSCGERGACSYDDTGAILCVNCTENRAGPLCDRCLIGYYNVLADDPCAPCDCDPEGSDGSCKWDRKHHQVQCACSAGFTGALCDRCEGENTVFPNCLVEVTTAACKCDTRGIVDSSRACDDVCECKVNVIGERCDTCAPGYFGLSSELHDGCRPCYCSHVASHCIANPEAGDDVSMPLGDAWLITDSGAADTVEPSEDEHGKPFLISYEVEGWEYFYFTSAAYSGERTAAYGGRLAARVTWAIARGDSGGSATVMPDYVLLANDGSRLSYGNTSYESPGLTELIAPLEEGGWYSGSELVSRGQLLDVLSNLKAIMIRAHFHYDQDEVRLDSIELKGSPSNIREICTCPVGYVGAQCTACSWTHVRLLRAPGSAPAFECVPCACNMHAGCEAVDGPCGPCQHNTTGPHCERCLPGHYGNPVQGGCKPCACPLYESSNNFSPNCALASAEGDEFVCTQCPDGYTGDRCELCDSGYWGSPTTPGGSCRPCECGGGPCHADSGNCLVCPPHTEGERCDQCQEGYWAGGANGSCVQCACARGALSAACDARSGQCACALGWTGRACDTCAKTFGGIKDGCPPCSCGEAAATAECDASTGDCACMAGAAPPRCLDCLDGYYELTRDGCLSCNCSSAGAEGNACDIRSGQCRCRPHVTGRACDTCEEGYWGLEQGGCRRCECGAGAAACDPVSGLCACAAGVGGARCDRCLPGYYGFGPAGCLPCPVCADGRVCSPATGRCVCPARTRGPGCQHCARGYWGRAAGCRPCACGPGAVTDSCDVISGQCECRSGWTGRDCARCAAGHFGPRCRPCGCHGPGTRGCQQDACDCDQTGQCPCKENVVGEKCDNCIDGTFGLSETNPVGCTACFCFGRSAKCTQAEVTRAALHAATPLHLKLLRGDIVNTATMDIDSPFAVRTSLQEATMPLPWPPAPVYAELNELFLGDHVLSYGGALRFQVEEEGGEALPQHVLMRFPLVSIYGNSIILDYYERVPAINGSHAVYLHESLWEVRPRAGDRGRTRGPVVASRSALMLGLTDIQRLLVRLSTRAPVAIEPLHVLLLNVSLETAIAGLTRGAPAPGVERCLCPRGYDAASCHRPAAGFWMPPSPPQLHHVAGTIVINVEGTARPCECNNRATECHPRTGHCLNCTHNTAGAKCERCAEGYHGSPELGCEPCPCPARDRPRATSCAVAHGRIRCYCQTGYTGPKCESCASGYRARGDECVPCACDARGAASPRCDAHARCRCRAHAAGDQCQLCAAPRHYLTDDGCRPCDNCTQTLLDTVEGLMRDLHLQVDPRELNRIPQPFPALREFAHNASVLQISLQHVKGNLEKSKHLETSIANLESTEHDLFTTANRVKTDASRREQEAHSLSLESMSGLEEVLKQRGIIGEQVAGLDDFARGEKHLSAHRALKEARRLLKSIKELNLIGAIAGATDVSDLANMQSTSIQEFNYRIDDELKRIRQLQNNLEEWERKAEDVPQLAETVWNSGDIVVELKRRVVPKLTAVKDVALRCRLVLEDITKLSIRNLTDEIRAGLLHTHNLAVGFPAILTDLQNLTAAAEEKEGILYNLTPKYKEKYLDTVVAHVAMLGEKAKEYKNLFAGTRTVASAGVQAARAWAEVAERVRDASAAADAATIAADMASKLARGPQPLLATADEEKSTSDILKTRGTKVLSKADELRRELETAQRGTDAVSVGLRGLGWRERALASGAESGAASGAGNNAVPTLRVASTQAERVFASTRALYDEAAETRRKVRYQLRRNLAALQRLGDTALGAAEEHVSQIRGNTLRGREVAEALAAAAAARAREHESAAASLNPAFLALREQIQRAKHAASSISVSVTSPGAAGAGCARAYSAWTGPAATRATLALSFEAVVRDGTLLYLPDQEDTGRYMRLAVDKGRLQLRWNVGGGEGVIQHPELLQPTLDDADHTTYRLHIERVWGTVKLRVERAGTPAITSTNSTAVAPGSGLLRPALWWLGETGASLPACVHSLHADHGAIGLWAFAKQPPTAKCIGCTQRWYSDSRGSEGMVWMGGAGYVALRRSRRPSDRRRFSLALTFRTTDTDALLFLAHDNANNRSVSVWVRSCRVVFLVQYSESRLEITAGGRHCDGRPTHLQATRVFNGLERGSLRVNGEETLGSPSPPVQSAASLPELSSSTYWVGGLPPEGEGLGYESLPLLGCVGGIMVDREGYDLMDTSTRYGVEPGCAARPLRSAVFEGAGFIELASPVIRRKTSIGISFRARSPTGLVLYRAPTIVVDDNEVDDEDGDDNHYLVLSLLNGELDLMANAGKGELKLRLNGTKLDDGVLHTVRLVRVHKQMEVWVDEKRVGVGALAGGAFAARNRGLYLGGVPATHSSGLLLPAGAFTGTLADVIADSTWLGLETSVRRGGVRLGRADGELRDALTEPRALQAQPDADTSCAKMSSYTVEAGAVKFGDVTGSYATLRIGRESKDKGAKGEFSFTLQLRTFASDGLMMLLPGSKMKPKHYTVLLIREGRLRLVVRGRRRREITLAAARMDDGLWHSVTVRISRSRIVLSSAGAAATARAPPHSRAARLYFGGPPPEALVPYVPNSILRVGGFVGCMRRVTVNGRAEDLVRDARAHTAVGQCFPHIERGAYFAGDAYAEWAGGWNGAGEGIEGEEGESVELRLQFRAASGSGLLAAVAGALLELKDGTVVLSLGSARVESSARACDGRWHAVRARVSRQSVWLALDAAPDERAAPALLPAAADSALDAPLYVGGLPEGASELAEGRENFKGCVRDVIVGGTAREWKHARSIHNVLLDSCPVAQ</sequence>
<dbReference type="PROSITE" id="PS00022">
    <property type="entry name" value="EGF_1"/>
    <property type="match status" value="2"/>
</dbReference>
<dbReference type="InterPro" id="IPR000034">
    <property type="entry name" value="Laminin_IV"/>
</dbReference>
<dbReference type="SMART" id="SM00180">
    <property type="entry name" value="EGF_Lam"/>
    <property type="match status" value="17"/>
</dbReference>
<dbReference type="Gene3D" id="2.10.25.10">
    <property type="entry name" value="Laminin"/>
    <property type="match status" value="9"/>
</dbReference>
<feature type="domain" description="Laminin EGF-like" evidence="16">
    <location>
        <begin position="1129"/>
        <end position="1183"/>
    </location>
</feature>
<keyword evidence="19" id="KW-1185">Reference proteome</keyword>
<feature type="region of interest" description="Disordered" evidence="13">
    <location>
        <begin position="100"/>
        <end position="124"/>
    </location>
</feature>
<feature type="disulfide bond" evidence="11">
    <location>
        <begin position="948"/>
        <end position="960"/>
    </location>
</feature>
<dbReference type="PROSITE" id="PS51117">
    <property type="entry name" value="LAMININ_NTER"/>
    <property type="match status" value="1"/>
</dbReference>
<organism evidence="19 20">
    <name type="scientific">Bicyclus anynana</name>
    <name type="common">Squinting bush brown butterfly</name>
    <dbReference type="NCBI Taxonomy" id="110368"/>
    <lineage>
        <taxon>Eukaryota</taxon>
        <taxon>Metazoa</taxon>
        <taxon>Ecdysozoa</taxon>
        <taxon>Arthropoda</taxon>
        <taxon>Hexapoda</taxon>
        <taxon>Insecta</taxon>
        <taxon>Pterygota</taxon>
        <taxon>Neoptera</taxon>
        <taxon>Endopterygota</taxon>
        <taxon>Lepidoptera</taxon>
        <taxon>Glossata</taxon>
        <taxon>Ditrysia</taxon>
        <taxon>Papilionoidea</taxon>
        <taxon>Nymphalidae</taxon>
        <taxon>Satyrinae</taxon>
        <taxon>Satyrini</taxon>
        <taxon>Mycalesina</taxon>
        <taxon>Bicyclus</taxon>
    </lineage>
</organism>
<accession>A0ABM3M747</accession>
<dbReference type="InterPro" id="IPR000742">
    <property type="entry name" value="EGF"/>
</dbReference>
<evidence type="ECO:0000256" key="6">
    <source>
        <dbReference type="ARBA" id="ARBA00022869"/>
    </source>
</evidence>
<dbReference type="SMART" id="SM00281">
    <property type="entry name" value="LamB"/>
    <property type="match status" value="2"/>
</dbReference>
<feature type="domain" description="Laminin EGF-like" evidence="16">
    <location>
        <begin position="750"/>
        <end position="809"/>
    </location>
</feature>
<evidence type="ECO:0000256" key="2">
    <source>
        <dbReference type="ARBA" id="ARBA00022525"/>
    </source>
</evidence>
<dbReference type="CDD" id="cd00110">
    <property type="entry name" value="LamG"/>
    <property type="match status" value="4"/>
</dbReference>
<feature type="domain" description="Laminin EGF-like" evidence="16">
    <location>
        <begin position="996"/>
        <end position="1040"/>
    </location>
</feature>
<evidence type="ECO:0000256" key="3">
    <source>
        <dbReference type="ARBA" id="ARBA00022530"/>
    </source>
</evidence>
<dbReference type="InterPro" id="IPR002049">
    <property type="entry name" value="LE_dom"/>
</dbReference>
<feature type="domain" description="Laminin EGF-like" evidence="16">
    <location>
        <begin position="948"/>
        <end position="995"/>
    </location>
</feature>
<reference evidence="20" key="1">
    <citation type="submission" date="2025-08" db="UniProtKB">
        <authorList>
            <consortium name="RefSeq"/>
        </authorList>
    </citation>
    <scope>IDENTIFICATION</scope>
</reference>
<name>A0ABM3M747_BICAN</name>
<gene>
    <name evidence="20" type="primary">LOC112049345</name>
</gene>
<keyword evidence="8" id="KW-0325">Glycoprotein</keyword>
<dbReference type="SUPFAM" id="SSF49785">
    <property type="entry name" value="Galactose-binding domain-like"/>
    <property type="match status" value="1"/>
</dbReference>
<evidence type="ECO:0000256" key="1">
    <source>
        <dbReference type="ARBA" id="ARBA00004302"/>
    </source>
</evidence>
<dbReference type="Gene3D" id="2.60.120.200">
    <property type="match status" value="5"/>
</dbReference>
<evidence type="ECO:0000256" key="8">
    <source>
        <dbReference type="ARBA" id="ARBA00023180"/>
    </source>
</evidence>
<evidence type="ECO:0000259" key="16">
    <source>
        <dbReference type="PROSITE" id="PS50027"/>
    </source>
</evidence>
<dbReference type="InterPro" id="IPR013320">
    <property type="entry name" value="ConA-like_dom_sf"/>
</dbReference>
<keyword evidence="12" id="KW-0175">Coiled coil</keyword>
<feature type="disulfide bond" evidence="11">
    <location>
        <begin position="827"/>
        <end position="836"/>
    </location>
</feature>
<evidence type="ECO:0000313" key="20">
    <source>
        <dbReference type="RefSeq" id="XP_052747252.1"/>
    </source>
</evidence>
<feature type="domain" description="Laminin EGF-like" evidence="16">
    <location>
        <begin position="704"/>
        <end position="749"/>
    </location>
</feature>
<dbReference type="Gene3D" id="2.170.300.10">
    <property type="entry name" value="Tie2 ligand-binding domain superfamily"/>
    <property type="match status" value="3"/>
</dbReference>
<feature type="domain" description="Laminin G" evidence="15">
    <location>
        <begin position="2159"/>
        <end position="2334"/>
    </location>
</feature>
<evidence type="ECO:0000259" key="17">
    <source>
        <dbReference type="PROSITE" id="PS51115"/>
    </source>
</evidence>